<keyword evidence="1" id="KW-0812">Transmembrane</keyword>
<dbReference type="EMBL" id="JACVVD010000008">
    <property type="protein sequence ID" value="MBD0382603.1"/>
    <property type="molecule type" value="Genomic_DNA"/>
</dbReference>
<evidence type="ECO:0000256" key="1">
    <source>
        <dbReference type="SAM" id="Phobius"/>
    </source>
</evidence>
<gene>
    <name evidence="2" type="ORF">ICC18_21020</name>
</gene>
<accession>A0A926QL92</accession>
<evidence type="ECO:0000313" key="2">
    <source>
        <dbReference type="EMBL" id="MBD0382603.1"/>
    </source>
</evidence>
<feature type="transmembrane region" description="Helical" evidence="1">
    <location>
        <begin position="79"/>
        <end position="97"/>
    </location>
</feature>
<dbReference type="AlphaFoldDB" id="A0A926QL92"/>
<evidence type="ECO:0008006" key="4">
    <source>
        <dbReference type="Google" id="ProtNLM"/>
    </source>
</evidence>
<name>A0A926QL92_9BACL</name>
<feature type="transmembrane region" description="Helical" evidence="1">
    <location>
        <begin position="18"/>
        <end position="40"/>
    </location>
</feature>
<sequence>MADREVESGMWQSISDKLFMGSLILLMISVIISGIGFQFINWRTQVTDETDGETQGSSSRKKAVIERQDKSLRRVYRSYLFWIAVSGILISIGLSYIPQR</sequence>
<keyword evidence="1" id="KW-1133">Transmembrane helix</keyword>
<reference evidence="2" key="1">
    <citation type="submission" date="2020-09" db="EMBL/GenBank/DDBJ databases">
        <title>Draft Genome Sequence of Paenibacillus sp. WST5.</title>
        <authorList>
            <person name="Bao Z."/>
        </authorList>
    </citation>
    <scope>NUCLEOTIDE SEQUENCE</scope>
    <source>
        <strain evidence="2">WST5</strain>
    </source>
</reference>
<dbReference type="Proteomes" id="UP000650466">
    <property type="component" value="Unassembled WGS sequence"/>
</dbReference>
<keyword evidence="1" id="KW-0472">Membrane</keyword>
<evidence type="ECO:0000313" key="3">
    <source>
        <dbReference type="Proteomes" id="UP000650466"/>
    </source>
</evidence>
<protein>
    <recommendedName>
        <fullName evidence="4">DUF3899 domain-containing protein</fullName>
    </recommendedName>
</protein>
<proteinExistence type="predicted"/>
<comment type="caution">
    <text evidence="2">The sequence shown here is derived from an EMBL/GenBank/DDBJ whole genome shotgun (WGS) entry which is preliminary data.</text>
</comment>
<dbReference type="RefSeq" id="WP_188176403.1">
    <property type="nucleotide sequence ID" value="NZ_JACVVD010000008.1"/>
</dbReference>
<keyword evidence="3" id="KW-1185">Reference proteome</keyword>
<organism evidence="2 3">
    <name type="scientific">Paenibacillus sedimenti</name>
    <dbReference type="NCBI Taxonomy" id="2770274"/>
    <lineage>
        <taxon>Bacteria</taxon>
        <taxon>Bacillati</taxon>
        <taxon>Bacillota</taxon>
        <taxon>Bacilli</taxon>
        <taxon>Bacillales</taxon>
        <taxon>Paenibacillaceae</taxon>
        <taxon>Paenibacillus</taxon>
    </lineage>
</organism>